<dbReference type="Proteomes" id="UP001469553">
    <property type="component" value="Unassembled WGS sequence"/>
</dbReference>
<dbReference type="EMBL" id="JAHRIP010068625">
    <property type="protein sequence ID" value="MEQ2308293.1"/>
    <property type="molecule type" value="Genomic_DNA"/>
</dbReference>
<evidence type="ECO:0000313" key="1">
    <source>
        <dbReference type="EMBL" id="MEQ2308293.1"/>
    </source>
</evidence>
<protein>
    <submittedName>
        <fullName evidence="1">Uncharacterized protein</fullName>
    </submittedName>
</protein>
<comment type="caution">
    <text evidence="1">The sequence shown here is derived from an EMBL/GenBank/DDBJ whole genome shotgun (WGS) entry which is preliminary data.</text>
</comment>
<organism evidence="1 2">
    <name type="scientific">Ameca splendens</name>
    <dbReference type="NCBI Taxonomy" id="208324"/>
    <lineage>
        <taxon>Eukaryota</taxon>
        <taxon>Metazoa</taxon>
        <taxon>Chordata</taxon>
        <taxon>Craniata</taxon>
        <taxon>Vertebrata</taxon>
        <taxon>Euteleostomi</taxon>
        <taxon>Actinopterygii</taxon>
        <taxon>Neopterygii</taxon>
        <taxon>Teleostei</taxon>
        <taxon>Neoteleostei</taxon>
        <taxon>Acanthomorphata</taxon>
        <taxon>Ovalentaria</taxon>
        <taxon>Atherinomorphae</taxon>
        <taxon>Cyprinodontiformes</taxon>
        <taxon>Goodeidae</taxon>
        <taxon>Ameca</taxon>
    </lineage>
</organism>
<keyword evidence="2" id="KW-1185">Reference proteome</keyword>
<reference evidence="1 2" key="1">
    <citation type="submission" date="2021-06" db="EMBL/GenBank/DDBJ databases">
        <authorList>
            <person name="Palmer J.M."/>
        </authorList>
    </citation>
    <scope>NUCLEOTIDE SEQUENCE [LARGE SCALE GENOMIC DNA]</scope>
    <source>
        <strain evidence="1 2">AS_MEX2019</strain>
        <tissue evidence="1">Muscle</tissue>
    </source>
</reference>
<accession>A0ABV0ZPW0</accession>
<evidence type="ECO:0000313" key="2">
    <source>
        <dbReference type="Proteomes" id="UP001469553"/>
    </source>
</evidence>
<sequence>MSAYCSIPWKLDLTPEPVAHQRWGFAQHSSSAKGFTAVSVNSVTRSQIGGRPRMDGWMDRPMDTIENYNNNFLVSSAGNR</sequence>
<proteinExistence type="predicted"/>
<name>A0ABV0ZPW0_9TELE</name>
<gene>
    <name evidence="1" type="ORF">AMECASPLE_026868</name>
</gene>